<dbReference type="PANTHER" id="PTHR30327">
    <property type="entry name" value="UNCHARACTERIZED PROTEIN YQGE"/>
    <property type="match status" value="1"/>
</dbReference>
<evidence type="ECO:0000313" key="4">
    <source>
        <dbReference type="EMBL" id="STI88313.1"/>
    </source>
</evidence>
<proteinExistence type="inferred from homology"/>
<dbReference type="SUPFAM" id="SSF143456">
    <property type="entry name" value="VC0467-like"/>
    <property type="match status" value="1"/>
</dbReference>
<dbReference type="Pfam" id="PF02622">
    <property type="entry name" value="DUF179"/>
    <property type="match status" value="1"/>
</dbReference>
<accession>A0A376UHA3</accession>
<reference evidence="4 5" key="1">
    <citation type="submission" date="2018-06" db="EMBL/GenBank/DDBJ databases">
        <authorList>
            <consortium name="Pathogen Informatics"/>
            <person name="Doyle S."/>
        </authorList>
    </citation>
    <scope>NUCLEOTIDE SEQUENCE [LARGE SCALE GENOMIC DNA]</scope>
    <source>
        <strain evidence="4 5">NCTC8622</strain>
    </source>
</reference>
<evidence type="ECO:0000256" key="3">
    <source>
        <dbReference type="HAMAP-Rule" id="MF_00758"/>
    </source>
</evidence>
<evidence type="ECO:0000313" key="5">
    <source>
        <dbReference type="Proteomes" id="UP000254079"/>
    </source>
</evidence>
<dbReference type="PANTHER" id="PTHR30327:SF1">
    <property type="entry name" value="UPF0301 PROTEIN YQGE"/>
    <property type="match status" value="1"/>
</dbReference>
<name>A0A376UHA3_ECOLX</name>
<dbReference type="EMBL" id="UGCP01000002">
    <property type="protein sequence ID" value="STI88313.1"/>
    <property type="molecule type" value="Genomic_DNA"/>
</dbReference>
<sequence>MTAPFFPRILGAVAFLNQETEPLTMNLQHHFLIAMPALQDPIFRRSVVYICEHNTNGAMGIIVNKPLENLKIEGILEKLKITPEPRDESIRLDKPVMLGGPLAEDRGFILHTPPSNFASSIRISDNTVMTTSRDVLETLGTDKQPSDVLVALGYASWEKGQLEQEILDNAWLTAPADLNILFKTPIADRWREAAKLIGVDILTMPGVQGTPDEWNLTRLRLRHQKHWRSGRPTHYRHCSPFACN</sequence>
<dbReference type="Gene3D" id="3.30.70.1300">
    <property type="entry name" value="VC0467-like domains"/>
    <property type="match status" value="1"/>
</dbReference>
<dbReference type="Gene3D" id="3.40.1740.10">
    <property type="entry name" value="VC0467-like"/>
    <property type="match status" value="1"/>
</dbReference>
<evidence type="ECO:0000256" key="2">
    <source>
        <dbReference type="ARBA" id="ARBA00067304"/>
    </source>
</evidence>
<comment type="similarity">
    <text evidence="1 3">Belongs to the UPF0301 (AlgH) family.</text>
</comment>
<organism evidence="4 5">
    <name type="scientific">Escherichia coli</name>
    <dbReference type="NCBI Taxonomy" id="562"/>
    <lineage>
        <taxon>Bacteria</taxon>
        <taxon>Pseudomonadati</taxon>
        <taxon>Pseudomonadota</taxon>
        <taxon>Gammaproteobacteria</taxon>
        <taxon>Enterobacterales</taxon>
        <taxon>Enterobacteriaceae</taxon>
        <taxon>Escherichia</taxon>
    </lineage>
</organism>
<dbReference type="HAMAP" id="MF_00758">
    <property type="entry name" value="UPF0301"/>
    <property type="match status" value="1"/>
</dbReference>
<protein>
    <recommendedName>
        <fullName evidence="2 3">UPF0301 protein YqgE</fullName>
    </recommendedName>
</protein>
<dbReference type="AlphaFoldDB" id="A0A376UHA3"/>
<dbReference type="Proteomes" id="UP000254079">
    <property type="component" value="Unassembled WGS sequence"/>
</dbReference>
<dbReference type="InterPro" id="IPR003774">
    <property type="entry name" value="AlgH-like"/>
</dbReference>
<dbReference type="FunFam" id="3.30.70.1300:FF:000001">
    <property type="entry name" value="UPF0301 protein YqgE"/>
    <property type="match status" value="1"/>
</dbReference>
<dbReference type="GO" id="GO:0005829">
    <property type="term" value="C:cytosol"/>
    <property type="evidence" value="ECO:0007669"/>
    <property type="project" value="TreeGrafter"/>
</dbReference>
<evidence type="ECO:0000256" key="1">
    <source>
        <dbReference type="ARBA" id="ARBA00009600"/>
    </source>
</evidence>
<dbReference type="NCBIfam" id="NF001266">
    <property type="entry name" value="PRK00228.1-1"/>
    <property type="match status" value="1"/>
</dbReference>
<gene>
    <name evidence="3 4" type="primary">yqgE</name>
    <name evidence="4" type="ORF">NCTC8622_07510</name>
</gene>